<dbReference type="Proteomes" id="UP000245728">
    <property type="component" value="Chromosome"/>
</dbReference>
<dbReference type="InterPro" id="IPR027961">
    <property type="entry name" value="DUF4442"/>
</dbReference>
<dbReference type="CDD" id="cd03443">
    <property type="entry name" value="PaaI_thioesterase"/>
    <property type="match status" value="1"/>
</dbReference>
<evidence type="ECO:0000313" key="1">
    <source>
        <dbReference type="EMBL" id="AWL13234.1"/>
    </source>
</evidence>
<reference evidence="1 2" key="1">
    <citation type="submission" date="2018-05" db="EMBL/GenBank/DDBJ databases">
        <title>Salinimonas sp. HMF8227 Genome sequencing and assembly.</title>
        <authorList>
            <person name="Kang H."/>
            <person name="Kang J."/>
            <person name="Cha I."/>
            <person name="Kim H."/>
            <person name="Joh K."/>
        </authorList>
    </citation>
    <scope>NUCLEOTIDE SEQUENCE [LARGE SCALE GENOMIC DNA]</scope>
    <source>
        <strain evidence="1 2">HMF8227</strain>
    </source>
</reference>
<dbReference type="Pfam" id="PF14539">
    <property type="entry name" value="DUF4442"/>
    <property type="match status" value="1"/>
</dbReference>
<sequence length="162" mass="18187">MKKNPLRKFVDSIAGHPDWLRRMYLTRMFRMKVKFAGTAGLDILDTDGQSVTFAITNRRKVQNHIGGVHAAAMSLLAESATGFIVGINLPGDKLPLMKRMNINYVKRAEGDLTAKAWLTDEQVQQMENQDKGEITVAVTVTDEAGNQPVECEMLWAWIPKKK</sequence>
<name>A0A2S2E6F3_9ALTE</name>
<evidence type="ECO:0000313" key="2">
    <source>
        <dbReference type="Proteomes" id="UP000245728"/>
    </source>
</evidence>
<dbReference type="InterPro" id="IPR029069">
    <property type="entry name" value="HotDog_dom_sf"/>
</dbReference>
<dbReference type="AlphaFoldDB" id="A0A2S2E6F3"/>
<evidence type="ECO:0008006" key="3">
    <source>
        <dbReference type="Google" id="ProtNLM"/>
    </source>
</evidence>
<protein>
    <recommendedName>
        <fullName evidence="3">DUF4442 domain-containing protein</fullName>
    </recommendedName>
</protein>
<proteinExistence type="predicted"/>
<organism evidence="1 2">
    <name type="scientific">Saliniradius amylolyticus</name>
    <dbReference type="NCBI Taxonomy" id="2183582"/>
    <lineage>
        <taxon>Bacteria</taxon>
        <taxon>Pseudomonadati</taxon>
        <taxon>Pseudomonadota</taxon>
        <taxon>Gammaproteobacteria</taxon>
        <taxon>Alteromonadales</taxon>
        <taxon>Alteromonadaceae</taxon>
        <taxon>Saliniradius</taxon>
    </lineage>
</organism>
<dbReference type="Gene3D" id="3.10.129.10">
    <property type="entry name" value="Hotdog Thioesterase"/>
    <property type="match status" value="1"/>
</dbReference>
<dbReference type="SUPFAM" id="SSF54637">
    <property type="entry name" value="Thioesterase/thiol ester dehydrase-isomerase"/>
    <property type="match status" value="1"/>
</dbReference>
<dbReference type="KEGG" id="salh:HMF8227_02785"/>
<keyword evidence="2" id="KW-1185">Reference proteome</keyword>
<dbReference type="EMBL" id="CP029347">
    <property type="protein sequence ID" value="AWL13234.1"/>
    <property type="molecule type" value="Genomic_DNA"/>
</dbReference>
<accession>A0A2S2E6F3</accession>
<gene>
    <name evidence="1" type="ORF">HMF8227_02785</name>
</gene>